<protein>
    <submittedName>
        <fullName evidence="2">Uncharacterized protein</fullName>
    </submittedName>
</protein>
<accession>A0AAJ0D6V7</accession>
<feature type="compositionally biased region" description="Basic and acidic residues" evidence="1">
    <location>
        <begin position="93"/>
        <end position="102"/>
    </location>
</feature>
<organism evidence="2 3">
    <name type="scientific">Extremus antarcticus</name>
    <dbReference type="NCBI Taxonomy" id="702011"/>
    <lineage>
        <taxon>Eukaryota</taxon>
        <taxon>Fungi</taxon>
        <taxon>Dikarya</taxon>
        <taxon>Ascomycota</taxon>
        <taxon>Pezizomycotina</taxon>
        <taxon>Dothideomycetes</taxon>
        <taxon>Dothideomycetidae</taxon>
        <taxon>Mycosphaerellales</taxon>
        <taxon>Extremaceae</taxon>
        <taxon>Extremus</taxon>
    </lineage>
</organism>
<evidence type="ECO:0000313" key="3">
    <source>
        <dbReference type="Proteomes" id="UP001271007"/>
    </source>
</evidence>
<feature type="region of interest" description="Disordered" evidence="1">
    <location>
        <begin position="1"/>
        <end position="102"/>
    </location>
</feature>
<evidence type="ECO:0000313" key="2">
    <source>
        <dbReference type="EMBL" id="KAK3047733.1"/>
    </source>
</evidence>
<proteinExistence type="predicted"/>
<gene>
    <name evidence="2" type="ORF">LTR09_010847</name>
</gene>
<dbReference type="EMBL" id="JAWDJX010000057">
    <property type="protein sequence ID" value="KAK3047733.1"/>
    <property type="molecule type" value="Genomic_DNA"/>
</dbReference>
<sequence length="125" mass="12648">MAEGRKAADETKGVLKGIGNATEGLRNNINSFADELAGDKSHANARAQGTHPDSTTHHGVTGTHSDPTTTHGTTGVHTGATTTAHGPSSGIHPDAKKTGDKLAEGVGAVAGKVERAADGNKRTTY</sequence>
<keyword evidence="3" id="KW-1185">Reference proteome</keyword>
<name>A0AAJ0D6V7_9PEZI</name>
<dbReference type="AlphaFoldDB" id="A0AAJ0D6V7"/>
<feature type="compositionally biased region" description="Basic and acidic residues" evidence="1">
    <location>
        <begin position="1"/>
        <end position="13"/>
    </location>
</feature>
<dbReference type="Proteomes" id="UP001271007">
    <property type="component" value="Unassembled WGS sequence"/>
</dbReference>
<feature type="compositionally biased region" description="Low complexity" evidence="1">
    <location>
        <begin position="57"/>
        <end position="90"/>
    </location>
</feature>
<comment type="caution">
    <text evidence="2">The sequence shown here is derived from an EMBL/GenBank/DDBJ whole genome shotgun (WGS) entry which is preliminary data.</text>
</comment>
<evidence type="ECO:0000256" key="1">
    <source>
        <dbReference type="SAM" id="MobiDB-lite"/>
    </source>
</evidence>
<reference evidence="2" key="1">
    <citation type="submission" date="2023-04" db="EMBL/GenBank/DDBJ databases">
        <title>Black Yeasts Isolated from many extreme environments.</title>
        <authorList>
            <person name="Coleine C."/>
            <person name="Stajich J.E."/>
            <person name="Selbmann L."/>
        </authorList>
    </citation>
    <scope>NUCLEOTIDE SEQUENCE</scope>
    <source>
        <strain evidence="2">CCFEE 5312</strain>
    </source>
</reference>